<dbReference type="CDD" id="cd13970">
    <property type="entry name" value="ABC1_ADCK3"/>
    <property type="match status" value="1"/>
</dbReference>
<dbReference type="GO" id="GO:0006744">
    <property type="term" value="P:ubiquinone biosynthetic process"/>
    <property type="evidence" value="ECO:0007669"/>
    <property type="project" value="TreeGrafter"/>
</dbReference>
<dbReference type="InterPro" id="IPR011009">
    <property type="entry name" value="Kinase-like_dom_sf"/>
</dbReference>
<name>A0A0N8GG01_9HYPH</name>
<comment type="caution">
    <text evidence="6">The sequence shown here is derived from an EMBL/GenBank/DDBJ whole genome shotgun (WGS) entry which is preliminary data.</text>
</comment>
<gene>
    <name evidence="6" type="ORF">ABB55_08225</name>
</gene>
<evidence type="ECO:0000256" key="3">
    <source>
        <dbReference type="ARBA" id="ARBA00022741"/>
    </source>
</evidence>
<keyword evidence="3" id="KW-0547">Nucleotide-binding</keyword>
<dbReference type="Proteomes" id="UP000048984">
    <property type="component" value="Unassembled WGS sequence"/>
</dbReference>
<evidence type="ECO:0000256" key="1">
    <source>
        <dbReference type="ARBA" id="ARBA00009670"/>
    </source>
</evidence>
<evidence type="ECO:0000313" key="6">
    <source>
        <dbReference type="EMBL" id="KPL55745.1"/>
    </source>
</evidence>
<dbReference type="InterPro" id="IPR051409">
    <property type="entry name" value="Atypical_kinase_ADCK"/>
</dbReference>
<dbReference type="InterPro" id="IPR004147">
    <property type="entry name" value="ABC1_dom"/>
</dbReference>
<proteinExistence type="inferred from homology"/>
<dbReference type="EMBL" id="LJYW01000001">
    <property type="protein sequence ID" value="KPL55745.1"/>
    <property type="molecule type" value="Genomic_DNA"/>
</dbReference>
<organism evidence="6 7">
    <name type="scientific">Prosthecodimorpha hirschii</name>
    <dbReference type="NCBI Taxonomy" id="665126"/>
    <lineage>
        <taxon>Bacteria</taxon>
        <taxon>Pseudomonadati</taxon>
        <taxon>Pseudomonadota</taxon>
        <taxon>Alphaproteobacteria</taxon>
        <taxon>Hyphomicrobiales</taxon>
        <taxon>Ancalomicrobiaceae</taxon>
        <taxon>Prosthecodimorpha</taxon>
    </lineage>
</organism>
<sequence length="459" mass="50900">MTSSQDDEKNRLTGRVSRYARVGTGIGSAAARIAGARLFGGDPDLRREGELLAAALGQLKGPLMKVAQLLATIPDAIPPEWAAELMRLQADAPAMGWAFVKRRMTAELGLGWERRFAEFEHQPAHAASLGQVHRATGHDGARLAVKLQYPDMESAVEADLKQLGVIFALHARMRPAIDTTEIRQEIAARIREELDYAREARHMGLYAGIFAGDPDIRVPVPVPALSTRRLLTMNWLEGRPILSHRDAGQDTRNRLATAMFKAWWYPFSHFGVIHGDPHLGNYTVFDDADGTPTGINLLDYGCIRIFPPRFVEGVIDLYRGLMAEDRDRIVSAYESWGFRGLDTELIDILNIWARFIYGPLLTDRVRRIADGVSPAEYGRREAMRVAQALKARGPVTVPREFVFMDRAAIGLGGVFLHLDAELNFYRLFNEQIEGFDRAAMGRRQAAALASQGLASADAA</sequence>
<protein>
    <submittedName>
        <fullName evidence="6">ABC transporter ATP-binding protein</fullName>
    </submittedName>
</protein>
<comment type="similarity">
    <text evidence="1">Belongs to the protein kinase superfamily. ADCK protein kinase family.</text>
</comment>
<dbReference type="SUPFAM" id="SSF56112">
    <property type="entry name" value="Protein kinase-like (PK-like)"/>
    <property type="match status" value="1"/>
</dbReference>
<keyword evidence="2" id="KW-0808">Transferase</keyword>
<dbReference type="PANTHER" id="PTHR43851:SF3">
    <property type="entry name" value="COENZYME Q8"/>
    <property type="match status" value="1"/>
</dbReference>
<dbReference type="PANTHER" id="PTHR43851">
    <property type="match status" value="1"/>
</dbReference>
<evidence type="ECO:0000313" key="7">
    <source>
        <dbReference type="Proteomes" id="UP000048984"/>
    </source>
</evidence>
<dbReference type="GO" id="GO:0005524">
    <property type="term" value="F:ATP binding"/>
    <property type="evidence" value="ECO:0007669"/>
    <property type="project" value="UniProtKB-KW"/>
</dbReference>
<evidence type="ECO:0000256" key="4">
    <source>
        <dbReference type="ARBA" id="ARBA00022840"/>
    </source>
</evidence>
<reference evidence="6 7" key="2">
    <citation type="submission" date="2015-10" db="EMBL/GenBank/DDBJ databases">
        <title>Draft Genome Sequence of Prosthecomicrobium hirschii ATCC 27832.</title>
        <authorList>
            <person name="Daniel J."/>
            <person name="Givan S.A."/>
            <person name="Brun Y.V."/>
            <person name="Brown P.J."/>
        </authorList>
    </citation>
    <scope>NUCLEOTIDE SEQUENCE [LARGE SCALE GENOMIC DNA]</scope>
    <source>
        <strain evidence="6 7">16</strain>
    </source>
</reference>
<dbReference type="Pfam" id="PF03109">
    <property type="entry name" value="ABC1"/>
    <property type="match status" value="1"/>
</dbReference>
<evidence type="ECO:0000256" key="2">
    <source>
        <dbReference type="ARBA" id="ARBA00022679"/>
    </source>
</evidence>
<evidence type="ECO:0000259" key="5">
    <source>
        <dbReference type="Pfam" id="PF03109"/>
    </source>
</evidence>
<keyword evidence="4 6" id="KW-0067">ATP-binding</keyword>
<dbReference type="STRING" id="665126.ABB55_08225"/>
<dbReference type="InterPro" id="IPR034646">
    <property type="entry name" value="ADCK3_dom"/>
</dbReference>
<dbReference type="GO" id="GO:0016740">
    <property type="term" value="F:transferase activity"/>
    <property type="evidence" value="ECO:0007669"/>
    <property type="project" value="UniProtKB-KW"/>
</dbReference>
<keyword evidence="7" id="KW-1185">Reference proteome</keyword>
<dbReference type="RefSeq" id="WP_054361912.1">
    <property type="nucleotide sequence ID" value="NZ_LJYW01000001.1"/>
</dbReference>
<accession>A0A0N8GG01</accession>
<dbReference type="AlphaFoldDB" id="A0A0N8GG01"/>
<reference evidence="6 7" key="1">
    <citation type="submission" date="2015-09" db="EMBL/GenBank/DDBJ databases">
        <authorList>
            <consortium name="Swine Surveillance"/>
        </authorList>
    </citation>
    <scope>NUCLEOTIDE SEQUENCE [LARGE SCALE GENOMIC DNA]</scope>
    <source>
        <strain evidence="6 7">16</strain>
    </source>
</reference>
<feature type="domain" description="ABC1 atypical kinase-like" evidence="5">
    <location>
        <begin position="87"/>
        <end position="331"/>
    </location>
</feature>